<evidence type="ECO:0000313" key="2">
    <source>
        <dbReference type="EMBL" id="GIY28815.1"/>
    </source>
</evidence>
<sequence length="82" mass="9483">MIYSSKIRLMSDGGPKHEMSLFFRLPKKIILSVMRKISPIDAFCLIIRQITKNRFDAQPEDRPSIDAASRDDYQLSVGRGRR</sequence>
<evidence type="ECO:0000313" key="3">
    <source>
        <dbReference type="Proteomes" id="UP001054945"/>
    </source>
</evidence>
<organism evidence="2 3">
    <name type="scientific">Caerostris extrusa</name>
    <name type="common">Bark spider</name>
    <name type="synonym">Caerostris bankana</name>
    <dbReference type="NCBI Taxonomy" id="172846"/>
    <lineage>
        <taxon>Eukaryota</taxon>
        <taxon>Metazoa</taxon>
        <taxon>Ecdysozoa</taxon>
        <taxon>Arthropoda</taxon>
        <taxon>Chelicerata</taxon>
        <taxon>Arachnida</taxon>
        <taxon>Araneae</taxon>
        <taxon>Araneomorphae</taxon>
        <taxon>Entelegynae</taxon>
        <taxon>Araneoidea</taxon>
        <taxon>Araneidae</taxon>
        <taxon>Caerostris</taxon>
    </lineage>
</organism>
<gene>
    <name evidence="2" type="ORF">CEXT_405391</name>
</gene>
<reference evidence="2 3" key="1">
    <citation type="submission" date="2021-06" db="EMBL/GenBank/DDBJ databases">
        <title>Caerostris extrusa draft genome.</title>
        <authorList>
            <person name="Kono N."/>
            <person name="Arakawa K."/>
        </authorList>
    </citation>
    <scope>NUCLEOTIDE SEQUENCE [LARGE SCALE GENOMIC DNA]</scope>
</reference>
<feature type="region of interest" description="Disordered" evidence="1">
    <location>
        <begin position="55"/>
        <end position="82"/>
    </location>
</feature>
<feature type="compositionally biased region" description="Basic and acidic residues" evidence="1">
    <location>
        <begin position="55"/>
        <end position="73"/>
    </location>
</feature>
<dbReference type="AlphaFoldDB" id="A0AAV4S3V1"/>
<comment type="caution">
    <text evidence="2">The sequence shown here is derived from an EMBL/GenBank/DDBJ whole genome shotgun (WGS) entry which is preliminary data.</text>
</comment>
<protein>
    <submittedName>
        <fullName evidence="2">Uncharacterized protein</fullName>
    </submittedName>
</protein>
<name>A0AAV4S3V1_CAEEX</name>
<proteinExistence type="predicted"/>
<dbReference type="EMBL" id="BPLR01008986">
    <property type="protein sequence ID" value="GIY28815.1"/>
    <property type="molecule type" value="Genomic_DNA"/>
</dbReference>
<keyword evidence="3" id="KW-1185">Reference proteome</keyword>
<evidence type="ECO:0000256" key="1">
    <source>
        <dbReference type="SAM" id="MobiDB-lite"/>
    </source>
</evidence>
<accession>A0AAV4S3V1</accession>
<dbReference type="Proteomes" id="UP001054945">
    <property type="component" value="Unassembled WGS sequence"/>
</dbReference>